<accession>A0AAV7QLV4</accession>
<keyword evidence="3" id="KW-1185">Reference proteome</keyword>
<name>A0AAV7QLV4_PLEWA</name>
<evidence type="ECO:0000256" key="1">
    <source>
        <dbReference type="SAM" id="MobiDB-lite"/>
    </source>
</evidence>
<organism evidence="2 3">
    <name type="scientific">Pleurodeles waltl</name>
    <name type="common">Iberian ribbed newt</name>
    <dbReference type="NCBI Taxonomy" id="8319"/>
    <lineage>
        <taxon>Eukaryota</taxon>
        <taxon>Metazoa</taxon>
        <taxon>Chordata</taxon>
        <taxon>Craniata</taxon>
        <taxon>Vertebrata</taxon>
        <taxon>Euteleostomi</taxon>
        <taxon>Amphibia</taxon>
        <taxon>Batrachia</taxon>
        <taxon>Caudata</taxon>
        <taxon>Salamandroidea</taxon>
        <taxon>Salamandridae</taxon>
        <taxon>Pleurodelinae</taxon>
        <taxon>Pleurodeles</taxon>
    </lineage>
</organism>
<comment type="caution">
    <text evidence="2">The sequence shown here is derived from an EMBL/GenBank/DDBJ whole genome shotgun (WGS) entry which is preliminary data.</text>
</comment>
<feature type="compositionally biased region" description="Low complexity" evidence="1">
    <location>
        <begin position="39"/>
        <end position="52"/>
    </location>
</feature>
<feature type="region of interest" description="Disordered" evidence="1">
    <location>
        <begin position="203"/>
        <end position="226"/>
    </location>
</feature>
<evidence type="ECO:0000313" key="3">
    <source>
        <dbReference type="Proteomes" id="UP001066276"/>
    </source>
</evidence>
<dbReference type="AlphaFoldDB" id="A0AAV7QLV4"/>
<dbReference type="Proteomes" id="UP001066276">
    <property type="component" value="Chromosome 6"/>
</dbReference>
<evidence type="ECO:0000313" key="2">
    <source>
        <dbReference type="EMBL" id="KAJ1141481.1"/>
    </source>
</evidence>
<dbReference type="EMBL" id="JANPWB010000010">
    <property type="protein sequence ID" value="KAJ1141481.1"/>
    <property type="molecule type" value="Genomic_DNA"/>
</dbReference>
<proteinExistence type="predicted"/>
<gene>
    <name evidence="2" type="ORF">NDU88_007811</name>
</gene>
<reference evidence="2" key="1">
    <citation type="journal article" date="2022" name="bioRxiv">
        <title>Sequencing and chromosome-scale assembly of the giantPleurodeles waltlgenome.</title>
        <authorList>
            <person name="Brown T."/>
            <person name="Elewa A."/>
            <person name="Iarovenko S."/>
            <person name="Subramanian E."/>
            <person name="Araus A.J."/>
            <person name="Petzold A."/>
            <person name="Susuki M."/>
            <person name="Suzuki K.-i.T."/>
            <person name="Hayashi T."/>
            <person name="Toyoda A."/>
            <person name="Oliveira C."/>
            <person name="Osipova E."/>
            <person name="Leigh N.D."/>
            <person name="Simon A."/>
            <person name="Yun M.H."/>
        </authorList>
    </citation>
    <scope>NUCLEOTIDE SEQUENCE</scope>
    <source>
        <strain evidence="2">20211129_DDA</strain>
        <tissue evidence="2">Liver</tissue>
    </source>
</reference>
<protein>
    <submittedName>
        <fullName evidence="2">Uncharacterized protein</fullName>
    </submittedName>
</protein>
<feature type="region of interest" description="Disordered" evidence="1">
    <location>
        <begin position="1"/>
        <end position="116"/>
    </location>
</feature>
<sequence>MAGNANGPHGAPQLTSGGGVLSPPQSVSPPPGPPRTCTAGPGSSGASPSPSALQPRLGPQGSGSRGAAPRAATSVGEPLTLVPAKSRSHGRHPDPAKPGGVVLLPSQSVSSSSRTSARLHSGVRAATGLSFTVHTTIPQGSRSRGAAPAPPALLTAFRAAASADQPLTSGPAGRCSPSRHLSFRIRSRLASTARIFPMLDFQGDPWGPGAHRRPQGSAKRLDNGSFMGRMTEGSRALSECDRHLDARSHARILLTHSTWYA</sequence>
<feature type="compositionally biased region" description="Low complexity" evidence="1">
    <location>
        <begin position="99"/>
        <end position="116"/>
    </location>
</feature>